<comment type="caution">
    <text evidence="2">The sequence shown here is derived from an EMBL/GenBank/DDBJ whole genome shotgun (WGS) entry which is preliminary data.</text>
</comment>
<sequence>MARPEDQDLTGQDPLSSAAEGDDDPGSAALAVPGEDADGIEGERPDADGPSFAEAGPPPEAADETPLTDVVPDSPGTEPA</sequence>
<dbReference type="Proteomes" id="UP001595685">
    <property type="component" value="Unassembled WGS sequence"/>
</dbReference>
<organism evidence="2 3">
    <name type="scientific">Aquipuribacter hungaricus</name>
    <dbReference type="NCBI Taxonomy" id="545624"/>
    <lineage>
        <taxon>Bacteria</taxon>
        <taxon>Bacillati</taxon>
        <taxon>Actinomycetota</taxon>
        <taxon>Actinomycetes</taxon>
        <taxon>Micrococcales</taxon>
        <taxon>Intrasporangiaceae</taxon>
        <taxon>Aquipuribacter</taxon>
    </lineage>
</organism>
<evidence type="ECO:0000256" key="1">
    <source>
        <dbReference type="SAM" id="MobiDB-lite"/>
    </source>
</evidence>
<dbReference type="EMBL" id="JBHRWW010000012">
    <property type="protein sequence ID" value="MFC3689668.1"/>
    <property type="molecule type" value="Genomic_DNA"/>
</dbReference>
<reference evidence="3" key="1">
    <citation type="journal article" date="2019" name="Int. J. Syst. Evol. Microbiol.">
        <title>The Global Catalogue of Microorganisms (GCM) 10K type strain sequencing project: providing services to taxonomists for standard genome sequencing and annotation.</title>
        <authorList>
            <consortium name="The Broad Institute Genomics Platform"/>
            <consortium name="The Broad Institute Genome Sequencing Center for Infectious Disease"/>
            <person name="Wu L."/>
            <person name="Ma J."/>
        </authorList>
    </citation>
    <scope>NUCLEOTIDE SEQUENCE [LARGE SCALE GENOMIC DNA]</scope>
    <source>
        <strain evidence="3">NCAIM B.02333</strain>
    </source>
</reference>
<gene>
    <name evidence="2" type="ORF">ACFOLH_15075</name>
</gene>
<feature type="region of interest" description="Disordered" evidence="1">
    <location>
        <begin position="1"/>
        <end position="80"/>
    </location>
</feature>
<evidence type="ECO:0000313" key="2">
    <source>
        <dbReference type="EMBL" id="MFC3689668.1"/>
    </source>
</evidence>
<proteinExistence type="predicted"/>
<protein>
    <submittedName>
        <fullName evidence="2">Uncharacterized protein</fullName>
    </submittedName>
</protein>
<evidence type="ECO:0000313" key="3">
    <source>
        <dbReference type="Proteomes" id="UP001595685"/>
    </source>
</evidence>
<accession>A0ABV7WM98</accession>
<keyword evidence="3" id="KW-1185">Reference proteome</keyword>
<dbReference type="RefSeq" id="WP_340290951.1">
    <property type="nucleotide sequence ID" value="NZ_JBBEOI010000026.1"/>
</dbReference>
<name>A0ABV7WM98_9MICO</name>